<keyword evidence="1" id="KW-0812">Transmembrane</keyword>
<accession>A0A7U0GBG1</accession>
<evidence type="ECO:0000313" key="2">
    <source>
        <dbReference type="EMBL" id="QQV92132.1"/>
    </source>
</evidence>
<dbReference type="Proteomes" id="UP000596381">
    <property type="component" value="Segment"/>
</dbReference>
<feature type="transmembrane region" description="Helical" evidence="1">
    <location>
        <begin position="152"/>
        <end position="170"/>
    </location>
</feature>
<keyword evidence="3" id="KW-1185">Reference proteome</keyword>
<sequence length="205" mass="22634">MLLSELLVLPDETQLSDYVDGEGNSLSMRAHLFAPAIPPAGSTVKDLRDYIAAHPDDNNKAIWLQLEIAPVDASEIEHPEPDVAEPEVDTPPQPTPVIHPEVINEIAKPDKYEIRSRRLIGAMFAMVLAFTILVFTSVVAVVCIDKKELPSATLAGIIILPTMMVTWYYMGIINRERRDILSAVVGDKINSSVIADVVNALRNRR</sequence>
<keyword evidence="1" id="KW-1133">Transmembrane helix</keyword>
<name>A0A7U0GBG1_9CAUD</name>
<reference evidence="2 3" key="1">
    <citation type="submission" date="2020-12" db="EMBL/GenBank/DDBJ databases">
        <title>Genomic characterization of four novel bacteriophages infecting Klebsiella pneumoniae.</title>
        <authorList>
            <person name="Estrada Bonilla B."/>
            <person name="Costa A.R."/>
            <person name="van Rossum T."/>
            <person name="Hagedoorn S."/>
            <person name="Wallinga H."/>
            <person name="Xiao M."/>
            <person name="Song W."/>
            <person name="Haas P.-J."/>
            <person name="Nobrega F.L."/>
            <person name="Brouns S.J.J."/>
        </authorList>
    </citation>
    <scope>NUCLEOTIDE SEQUENCE [LARGE SCALE GENOMIC DNA]</scope>
</reference>
<keyword evidence="1" id="KW-0472">Membrane</keyword>
<gene>
    <name evidence="2" type="ORF">vBKpMFBKp24_360</name>
</gene>
<feature type="transmembrane region" description="Helical" evidence="1">
    <location>
        <begin position="119"/>
        <end position="140"/>
    </location>
</feature>
<evidence type="ECO:0000256" key="1">
    <source>
        <dbReference type="SAM" id="Phobius"/>
    </source>
</evidence>
<proteinExistence type="predicted"/>
<dbReference type="EMBL" id="MW394391">
    <property type="protein sequence ID" value="QQV92132.1"/>
    <property type="molecule type" value="Genomic_DNA"/>
</dbReference>
<protein>
    <submittedName>
        <fullName evidence="2">Uncharacterized protein</fullName>
    </submittedName>
</protein>
<organism evidence="2 3">
    <name type="scientific">Klebsiella phage vB_KpM_FBKp24</name>
    <dbReference type="NCBI Taxonomy" id="2801834"/>
    <lineage>
        <taxon>Viruses</taxon>
        <taxon>Duplodnaviria</taxon>
        <taxon>Heunggongvirae</taxon>
        <taxon>Uroviricota</taxon>
        <taxon>Caudoviricetes</taxon>
        <taxon>Chimalliviridae</taxon>
        <taxon>Maaswegvirus</taxon>
        <taxon>Maaswegvirus Kp24</taxon>
    </lineage>
</organism>
<evidence type="ECO:0000313" key="3">
    <source>
        <dbReference type="Proteomes" id="UP000596381"/>
    </source>
</evidence>